<keyword evidence="3 6" id="KW-0067">ATP-binding</keyword>
<keyword evidence="6" id="KW-0804">Transcription</keyword>
<dbReference type="InterPro" id="IPR045864">
    <property type="entry name" value="aa-tRNA-synth_II/BPL/LPL"/>
</dbReference>
<evidence type="ECO:0000313" key="8">
    <source>
        <dbReference type="EMBL" id="OGI42457.1"/>
    </source>
</evidence>
<dbReference type="Pfam" id="PF02237">
    <property type="entry name" value="BPL_C"/>
    <property type="match status" value="1"/>
</dbReference>
<dbReference type="GO" id="GO:0003677">
    <property type="term" value="F:DNA binding"/>
    <property type="evidence" value="ECO:0007669"/>
    <property type="project" value="UniProtKB-UniRule"/>
</dbReference>
<dbReference type="InterPro" id="IPR030855">
    <property type="entry name" value="Bifunct_BirA"/>
</dbReference>
<keyword evidence="6" id="KW-0678">Repressor</keyword>
<dbReference type="Gene3D" id="2.30.30.100">
    <property type="match status" value="1"/>
</dbReference>
<dbReference type="GO" id="GO:0004077">
    <property type="term" value="F:biotin--[biotin carboxyl-carrier protein] ligase activity"/>
    <property type="evidence" value="ECO:0007669"/>
    <property type="project" value="UniProtKB-UniRule"/>
</dbReference>
<evidence type="ECO:0000256" key="2">
    <source>
        <dbReference type="ARBA" id="ARBA00022741"/>
    </source>
</evidence>
<comment type="caution">
    <text evidence="8">The sequence shown here is derived from an EMBL/GenBank/DDBJ whole genome shotgun (WGS) entry which is preliminary data.</text>
</comment>
<keyword evidence="1 6" id="KW-0436">Ligase</keyword>
<dbReference type="InterPro" id="IPR004143">
    <property type="entry name" value="BPL_LPL_catalytic"/>
</dbReference>
<dbReference type="Proteomes" id="UP000179344">
    <property type="component" value="Unassembled WGS sequence"/>
</dbReference>
<dbReference type="Pfam" id="PF08279">
    <property type="entry name" value="HTH_11"/>
    <property type="match status" value="1"/>
</dbReference>
<dbReference type="Gene3D" id="1.10.10.10">
    <property type="entry name" value="Winged helix-like DNA-binding domain superfamily/Winged helix DNA-binding domain"/>
    <property type="match status" value="1"/>
</dbReference>
<evidence type="ECO:0000259" key="7">
    <source>
        <dbReference type="PROSITE" id="PS51733"/>
    </source>
</evidence>
<dbReference type="SUPFAM" id="SSF55681">
    <property type="entry name" value="Class II aaRS and biotin synthetases"/>
    <property type="match status" value="1"/>
</dbReference>
<gene>
    <name evidence="6" type="primary">birA</name>
    <name evidence="8" type="ORF">A2V92_00140</name>
</gene>
<evidence type="ECO:0000256" key="5">
    <source>
        <dbReference type="ARBA" id="ARBA00047846"/>
    </source>
</evidence>
<evidence type="ECO:0000256" key="6">
    <source>
        <dbReference type="HAMAP-Rule" id="MF_00978"/>
    </source>
</evidence>
<evidence type="ECO:0000256" key="1">
    <source>
        <dbReference type="ARBA" id="ARBA00022598"/>
    </source>
</evidence>
<dbReference type="EMBL" id="MFST01000151">
    <property type="protein sequence ID" value="OGI42457.1"/>
    <property type="molecule type" value="Genomic_DNA"/>
</dbReference>
<comment type="function">
    <text evidence="6">Acts both as a biotin--[acetyl-CoA-carboxylase] ligase and a repressor.</text>
</comment>
<dbReference type="CDD" id="cd16442">
    <property type="entry name" value="BPL"/>
    <property type="match status" value="1"/>
</dbReference>
<evidence type="ECO:0000256" key="3">
    <source>
        <dbReference type="ARBA" id="ARBA00022840"/>
    </source>
</evidence>
<comment type="catalytic activity">
    <reaction evidence="5 6">
        <text>biotin + L-lysyl-[protein] + ATP = N(6)-biotinyl-L-lysyl-[protein] + AMP + diphosphate + H(+)</text>
        <dbReference type="Rhea" id="RHEA:11756"/>
        <dbReference type="Rhea" id="RHEA-COMP:9752"/>
        <dbReference type="Rhea" id="RHEA-COMP:10505"/>
        <dbReference type="ChEBI" id="CHEBI:15378"/>
        <dbReference type="ChEBI" id="CHEBI:29969"/>
        <dbReference type="ChEBI" id="CHEBI:30616"/>
        <dbReference type="ChEBI" id="CHEBI:33019"/>
        <dbReference type="ChEBI" id="CHEBI:57586"/>
        <dbReference type="ChEBI" id="CHEBI:83144"/>
        <dbReference type="ChEBI" id="CHEBI:456215"/>
        <dbReference type="EC" id="6.3.4.15"/>
    </reaction>
</comment>
<dbReference type="SUPFAM" id="SSF46785">
    <property type="entry name" value="Winged helix' DNA-binding domain"/>
    <property type="match status" value="1"/>
</dbReference>
<dbReference type="GO" id="GO:0005524">
    <property type="term" value="F:ATP binding"/>
    <property type="evidence" value="ECO:0007669"/>
    <property type="project" value="UniProtKB-UniRule"/>
</dbReference>
<organism evidence="8 9">
    <name type="scientific">Candidatus Muproteobacteria bacterium RBG_16_65_31</name>
    <dbReference type="NCBI Taxonomy" id="1817759"/>
    <lineage>
        <taxon>Bacteria</taxon>
        <taxon>Pseudomonadati</taxon>
        <taxon>Pseudomonadota</taxon>
        <taxon>Candidatus Muproteobacteria</taxon>
    </lineage>
</organism>
<dbReference type="InterPro" id="IPR036388">
    <property type="entry name" value="WH-like_DNA-bd_sf"/>
</dbReference>
<evidence type="ECO:0000256" key="4">
    <source>
        <dbReference type="ARBA" id="ARBA00023267"/>
    </source>
</evidence>
<dbReference type="Pfam" id="PF03099">
    <property type="entry name" value="BPL_LplA_LipB"/>
    <property type="match status" value="1"/>
</dbReference>
<dbReference type="SUPFAM" id="SSF50037">
    <property type="entry name" value="C-terminal domain of transcriptional repressors"/>
    <property type="match status" value="1"/>
</dbReference>
<proteinExistence type="inferred from homology"/>
<feature type="DNA-binding region" description="H-T-H motif" evidence="6">
    <location>
        <begin position="19"/>
        <end position="38"/>
    </location>
</feature>
<dbReference type="PANTHER" id="PTHR12835:SF5">
    <property type="entry name" value="BIOTIN--PROTEIN LIGASE"/>
    <property type="match status" value="1"/>
</dbReference>
<keyword evidence="2 6" id="KW-0547">Nucleotide-binding</keyword>
<dbReference type="AlphaFoldDB" id="A0A1F6TBF8"/>
<dbReference type="InterPro" id="IPR008988">
    <property type="entry name" value="Transcriptional_repressor_C"/>
</dbReference>
<comment type="similarity">
    <text evidence="6">Belongs to the biotin--protein ligase family.</text>
</comment>
<feature type="binding site" evidence="6">
    <location>
        <begin position="119"/>
        <end position="121"/>
    </location>
    <ligand>
        <name>biotin</name>
        <dbReference type="ChEBI" id="CHEBI:57586"/>
    </ligand>
</feature>
<dbReference type="InterPro" id="IPR036390">
    <property type="entry name" value="WH_DNA-bd_sf"/>
</dbReference>
<keyword evidence="6" id="KW-0238">DNA-binding</keyword>
<dbReference type="Gene3D" id="3.30.930.10">
    <property type="entry name" value="Bira Bifunctional Protein, Domain 2"/>
    <property type="match status" value="1"/>
</dbReference>
<keyword evidence="6" id="KW-0805">Transcription regulation</keyword>
<name>A0A1F6TBF8_9PROT</name>
<protein>
    <recommendedName>
        <fullName evidence="6">Bifunctional ligase/repressor BirA</fullName>
    </recommendedName>
    <alternativeName>
        <fullName evidence="6">Biotin--[acetyl-CoA-carboxylase] ligase</fullName>
        <ecNumber evidence="6">6.3.4.15</ecNumber>
    </alternativeName>
    <alternativeName>
        <fullName evidence="6">Biotin--protein ligase</fullName>
    </alternativeName>
    <alternativeName>
        <fullName evidence="6">Biotin-[acetyl-CoA carboxylase] synthetase</fullName>
    </alternativeName>
</protein>
<dbReference type="PANTHER" id="PTHR12835">
    <property type="entry name" value="BIOTIN PROTEIN LIGASE"/>
    <property type="match status" value="1"/>
</dbReference>
<dbReference type="GO" id="GO:0005737">
    <property type="term" value="C:cytoplasm"/>
    <property type="evidence" value="ECO:0007669"/>
    <property type="project" value="TreeGrafter"/>
</dbReference>
<dbReference type="InterPro" id="IPR004408">
    <property type="entry name" value="Biotin_CoA_COase_ligase"/>
</dbReference>
<feature type="domain" description="BPL/LPL catalytic" evidence="7">
    <location>
        <begin position="69"/>
        <end position="258"/>
    </location>
</feature>
<dbReference type="EC" id="6.3.4.15" evidence="6"/>
<sequence>MTTRIELLRLLADGGFHSGTDMGRALGVTRAAVCKGVKGLAAAGVEIHRVTGRGYRLATQLAPLDERLIRKRLAAAGFEWRGRLEILEEVDSTNRYLLERARDAASGHVCLAEAQPCGRGRRGRNWVTTPYHNLMLSIAWRFQSGPGMVAGLALAAGVALTRALEEYGVDGARLKWPNDVLWNGRKLAGLLADVEGEAAGPCLVVLGVGVNGYIAERDGARIDQPWVDLQTITGASVDRNRLAALVIGQLARTCEKFGAHGFAPFQAEWERRHLYAGRPVRLMQGETVHRGTVAGIDDSGALLLRDAQGRTRAFYSGDISLRPAA</sequence>
<accession>A0A1F6TBF8</accession>
<dbReference type="InterPro" id="IPR003142">
    <property type="entry name" value="BPL_C"/>
</dbReference>
<dbReference type="NCBIfam" id="NF008847">
    <property type="entry name" value="PRK11886.1-2"/>
    <property type="match status" value="1"/>
</dbReference>
<keyword evidence="4 6" id="KW-0092">Biotin</keyword>
<dbReference type="PROSITE" id="PS51733">
    <property type="entry name" value="BPL_LPL_CATALYTIC"/>
    <property type="match status" value="1"/>
</dbReference>
<reference evidence="8 9" key="1">
    <citation type="journal article" date="2016" name="Nat. Commun.">
        <title>Thousands of microbial genomes shed light on interconnected biogeochemical processes in an aquifer system.</title>
        <authorList>
            <person name="Anantharaman K."/>
            <person name="Brown C.T."/>
            <person name="Hug L.A."/>
            <person name="Sharon I."/>
            <person name="Castelle C.J."/>
            <person name="Probst A.J."/>
            <person name="Thomas B.C."/>
            <person name="Singh A."/>
            <person name="Wilkins M.J."/>
            <person name="Karaoz U."/>
            <person name="Brodie E.L."/>
            <person name="Williams K.H."/>
            <person name="Hubbard S.S."/>
            <person name="Banfield J.F."/>
        </authorList>
    </citation>
    <scope>NUCLEOTIDE SEQUENCE [LARGE SCALE GENOMIC DNA]</scope>
</reference>
<dbReference type="GO" id="GO:0006355">
    <property type="term" value="P:regulation of DNA-templated transcription"/>
    <property type="evidence" value="ECO:0007669"/>
    <property type="project" value="UniProtKB-UniRule"/>
</dbReference>
<dbReference type="InterPro" id="IPR013196">
    <property type="entry name" value="HTH_11"/>
</dbReference>
<feature type="binding site" evidence="6">
    <location>
        <position position="115"/>
    </location>
    <ligand>
        <name>biotin</name>
        <dbReference type="ChEBI" id="CHEBI:57586"/>
    </ligand>
</feature>
<dbReference type="HAMAP" id="MF_00978">
    <property type="entry name" value="Bifunct_BirA"/>
    <property type="match status" value="1"/>
</dbReference>
<feature type="binding site" evidence="6">
    <location>
        <position position="186"/>
    </location>
    <ligand>
        <name>biotin</name>
        <dbReference type="ChEBI" id="CHEBI:57586"/>
    </ligand>
</feature>
<evidence type="ECO:0000313" key="9">
    <source>
        <dbReference type="Proteomes" id="UP000179344"/>
    </source>
</evidence>
<dbReference type="NCBIfam" id="TIGR00121">
    <property type="entry name" value="birA_ligase"/>
    <property type="match status" value="1"/>
</dbReference>
<feature type="binding site" evidence="6">
    <location>
        <begin position="92"/>
        <end position="94"/>
    </location>
    <ligand>
        <name>biotin</name>
        <dbReference type="ChEBI" id="CHEBI:57586"/>
    </ligand>
</feature>